<feature type="compositionally biased region" description="Low complexity" evidence="4">
    <location>
        <begin position="125"/>
        <end position="163"/>
    </location>
</feature>
<keyword evidence="3" id="KW-0472">Membrane</keyword>
<comment type="subcellular location">
    <subcellularLocation>
        <location evidence="1">Membrane raft</location>
        <topology evidence="1">Peripheral membrane protein</topology>
    </subcellularLocation>
</comment>
<proteinExistence type="inferred from homology"/>
<protein>
    <submittedName>
        <fullName evidence="5">Uncharacterized protein</fullName>
    </submittedName>
</protein>
<dbReference type="AlphaFoldDB" id="G0V876"/>
<evidence type="ECO:0000256" key="2">
    <source>
        <dbReference type="ARBA" id="ARBA00005311"/>
    </source>
</evidence>
<feature type="region of interest" description="Disordered" evidence="4">
    <location>
        <begin position="543"/>
        <end position="605"/>
    </location>
</feature>
<evidence type="ECO:0000256" key="1">
    <source>
        <dbReference type="ARBA" id="ARBA00004256"/>
    </source>
</evidence>
<feature type="compositionally biased region" description="Polar residues" evidence="4">
    <location>
        <begin position="390"/>
        <end position="413"/>
    </location>
</feature>
<feature type="compositionally biased region" description="Low complexity" evidence="4">
    <location>
        <begin position="459"/>
        <end position="471"/>
    </location>
</feature>
<feature type="compositionally biased region" description="Polar residues" evidence="4">
    <location>
        <begin position="300"/>
        <end position="320"/>
    </location>
</feature>
<feature type="compositionally biased region" description="Low complexity" evidence="4">
    <location>
        <begin position="210"/>
        <end position="236"/>
    </location>
</feature>
<feature type="compositionally biased region" description="Low complexity" evidence="4">
    <location>
        <begin position="243"/>
        <end position="299"/>
    </location>
</feature>
<feature type="region of interest" description="Disordered" evidence="4">
    <location>
        <begin position="1"/>
        <end position="514"/>
    </location>
</feature>
<feature type="compositionally biased region" description="Low complexity" evidence="4">
    <location>
        <begin position="441"/>
        <end position="452"/>
    </location>
</feature>
<evidence type="ECO:0000313" key="6">
    <source>
        <dbReference type="Proteomes" id="UP000001640"/>
    </source>
</evidence>
<feature type="compositionally biased region" description="Basic and acidic residues" evidence="4">
    <location>
        <begin position="543"/>
        <end position="564"/>
    </location>
</feature>
<sequence length="605" mass="67355">MDTLKSGLKAGYKGTKSVAKSGWQSGKKRSHKHHEDRESRDYEGARYGYGHDTHTSASPPPMRNTSAYSSPSMPQRQFQTHPYNPNSPQPYNATSPVTLNNMGSQPTTYNSQQNMFPTQNQPGAYSQPGQYNQYNQPQPQQQAIQPPNTYANNAQPQATNPPNLGTQQYYNGSTVPNTNFQNPIVTMPQQQSYNNSTLTNPNQQGYYNGSAATPSTSTVSSTQSNNYNGVQPNVQPYSPPNPQQYYSNPTTQQQQQQPVPQATYNQQQQQPLQPLQPPIQLQQQQEQQLPGAQAQTQTPFSPSYPTNLPNQGVASTQPYYSGNMIDISKLPPPPQHKGRAMMKQGGEEKEPVSDPNSSAINTESQQPNNAQPENGVPQQQLPPQPVSKPSMMNNNNLEQTPVQENSMPNQPNASRLPPSLPTRGASIQNTNVPTMEPQTESSPSQVQNVSPSGIGINAQESQEPQEPQEPQGNGMDDMLNQIQHVKLRKASNTYEKQQQQFKENNSTSDLQDEVDDMASQLQHIKLRKSTGIEEARKYCAREASDELSEHVQLRKTLKEEEKRNQRTPKKLPPVPKKKASLKHVPPVVPKKKPVLSKIRVDHYSE</sequence>
<accession>G0V876</accession>
<evidence type="ECO:0000256" key="3">
    <source>
        <dbReference type="ARBA" id="ARBA00023136"/>
    </source>
</evidence>
<dbReference type="GO" id="GO:0045121">
    <property type="term" value="C:membrane raft"/>
    <property type="evidence" value="ECO:0007669"/>
    <property type="project" value="UniProtKB-SubCell"/>
</dbReference>
<organism evidence="5 6">
    <name type="scientific">Naumovozyma castellii</name>
    <name type="common">Yeast</name>
    <name type="synonym">Saccharomyces castellii</name>
    <dbReference type="NCBI Taxonomy" id="27288"/>
    <lineage>
        <taxon>Eukaryota</taxon>
        <taxon>Fungi</taxon>
        <taxon>Dikarya</taxon>
        <taxon>Ascomycota</taxon>
        <taxon>Saccharomycotina</taxon>
        <taxon>Saccharomycetes</taxon>
        <taxon>Saccharomycetales</taxon>
        <taxon>Saccharomycetaceae</taxon>
        <taxon>Naumovozyma</taxon>
    </lineage>
</organism>
<feature type="compositionally biased region" description="Polar residues" evidence="4">
    <location>
        <begin position="490"/>
        <end position="509"/>
    </location>
</feature>
<dbReference type="InterPro" id="IPR031370">
    <property type="entry name" value="Aim3"/>
</dbReference>
<dbReference type="InParanoid" id="G0V876"/>
<reference key="2">
    <citation type="submission" date="2011-08" db="EMBL/GenBank/DDBJ databases">
        <title>Genome sequence of Naumovozyma castellii.</title>
        <authorList>
            <person name="Gordon J.L."/>
            <person name="Armisen D."/>
            <person name="Proux-Wera E."/>
            <person name="OhEigeartaigh S.S."/>
            <person name="Byrne K.P."/>
            <person name="Wolfe K.H."/>
        </authorList>
    </citation>
    <scope>NUCLEOTIDE SEQUENCE</scope>
    <source>
        <strain>Type strain:CBS 4309</strain>
    </source>
</reference>
<feature type="compositionally biased region" description="Polar residues" evidence="4">
    <location>
        <begin position="164"/>
        <end position="207"/>
    </location>
</feature>
<dbReference type="HOGENOM" id="CLU_415040_0_0_1"/>
<gene>
    <name evidence="5" type="primary">NCAS0A11160</name>
    <name evidence="5" type="ordered locus">NCAS_0A11160</name>
</gene>
<dbReference type="RefSeq" id="XP_003674055.1">
    <property type="nucleotide sequence ID" value="XM_003674007.1"/>
</dbReference>
<feature type="compositionally biased region" description="Basic and acidic residues" evidence="4">
    <location>
        <begin position="33"/>
        <end position="54"/>
    </location>
</feature>
<comment type="similarity">
    <text evidence="2">Belongs to the AIM3 family.</text>
</comment>
<dbReference type="GO" id="GO:0030479">
    <property type="term" value="C:actin cortical patch"/>
    <property type="evidence" value="ECO:0007669"/>
    <property type="project" value="InterPro"/>
</dbReference>
<name>G0V876_NAUCA</name>
<evidence type="ECO:0000313" key="5">
    <source>
        <dbReference type="EMBL" id="CCC67674.1"/>
    </source>
</evidence>
<dbReference type="OMA" id="CAREASD"/>
<evidence type="ECO:0000256" key="4">
    <source>
        <dbReference type="SAM" id="MobiDB-lite"/>
    </source>
</evidence>
<keyword evidence="6" id="KW-1185">Reference proteome</keyword>
<dbReference type="GeneID" id="96901153"/>
<dbReference type="Proteomes" id="UP000001640">
    <property type="component" value="Chromosome 1"/>
</dbReference>
<feature type="compositionally biased region" description="Polar residues" evidence="4">
    <location>
        <begin position="63"/>
        <end position="124"/>
    </location>
</feature>
<dbReference type="Pfam" id="PF17096">
    <property type="entry name" value="AIM3"/>
    <property type="match status" value="1"/>
</dbReference>
<reference evidence="6" key="1">
    <citation type="journal article" date="2011" name="Proc. Natl. Acad. Sci. U.S.A.">
        <title>Evolutionary erosion of yeast sex chromosomes by mating-type switching accidents.</title>
        <authorList>
            <person name="Gordon J.L."/>
            <person name="Armisen D."/>
            <person name="Proux-Wera E."/>
            <person name="Oheigeartaigh S.S."/>
            <person name="Byrne K.P."/>
            <person name="Wolfe K.H."/>
        </authorList>
    </citation>
    <scope>NUCLEOTIDE SEQUENCE [LARGE SCALE GENOMIC DNA]</scope>
    <source>
        <strain evidence="6">ATCC 76901 / BCRC 22586 / CBS 4309 / NBRC 1992 / NRRL Y-12630</strain>
    </source>
</reference>
<dbReference type="KEGG" id="ncs:NCAS_0A11160"/>
<feature type="compositionally biased region" description="Polar residues" evidence="4">
    <location>
        <begin position="354"/>
        <end position="372"/>
    </location>
</feature>
<dbReference type="EMBL" id="HE576752">
    <property type="protein sequence ID" value="CCC67674.1"/>
    <property type="molecule type" value="Genomic_DNA"/>
</dbReference>
<dbReference type="GO" id="GO:0051016">
    <property type="term" value="P:barbed-end actin filament capping"/>
    <property type="evidence" value="ECO:0007669"/>
    <property type="project" value="InterPro"/>
</dbReference>
<feature type="compositionally biased region" description="Polar residues" evidence="4">
    <location>
        <begin position="425"/>
        <end position="440"/>
    </location>
</feature>
<feature type="compositionally biased region" description="Basic residues" evidence="4">
    <location>
        <begin position="565"/>
        <end position="581"/>
    </location>
</feature>